<evidence type="ECO:0000256" key="5">
    <source>
        <dbReference type="ARBA" id="ARBA00023163"/>
    </source>
</evidence>
<dbReference type="SMART" id="SM00065">
    <property type="entry name" value="GAF"/>
    <property type="match status" value="1"/>
</dbReference>
<evidence type="ECO:0000256" key="1">
    <source>
        <dbReference type="ARBA" id="ARBA00022741"/>
    </source>
</evidence>
<keyword evidence="1" id="KW-0547">Nucleotide-binding</keyword>
<dbReference type="PANTHER" id="PTHR32071">
    <property type="entry name" value="TRANSCRIPTIONAL REGULATORY PROTEIN"/>
    <property type="match status" value="1"/>
</dbReference>
<keyword evidence="3" id="KW-0805">Transcription regulation</keyword>
<dbReference type="Gene3D" id="1.10.10.60">
    <property type="entry name" value="Homeodomain-like"/>
    <property type="match status" value="1"/>
</dbReference>
<evidence type="ECO:0000256" key="6">
    <source>
        <dbReference type="SAM" id="Coils"/>
    </source>
</evidence>
<dbReference type="InterPro" id="IPR003593">
    <property type="entry name" value="AAA+_ATPase"/>
</dbReference>
<keyword evidence="4" id="KW-0238">DNA-binding</keyword>
<dbReference type="InterPro" id="IPR009057">
    <property type="entry name" value="Homeodomain-like_sf"/>
</dbReference>
<dbReference type="Pfam" id="PF25601">
    <property type="entry name" value="AAA_lid_14"/>
    <property type="match status" value="1"/>
</dbReference>
<dbReference type="AlphaFoldDB" id="A0A238YAQ8"/>
<evidence type="ECO:0000256" key="4">
    <source>
        <dbReference type="ARBA" id="ARBA00023125"/>
    </source>
</evidence>
<evidence type="ECO:0000259" key="7">
    <source>
        <dbReference type="PROSITE" id="PS50045"/>
    </source>
</evidence>
<dbReference type="RefSeq" id="WP_089382363.1">
    <property type="nucleotide sequence ID" value="NZ_FZNT01000008.1"/>
</dbReference>
<dbReference type="InterPro" id="IPR002078">
    <property type="entry name" value="Sigma_54_int"/>
</dbReference>
<dbReference type="SUPFAM" id="SSF46689">
    <property type="entry name" value="Homeodomain-like"/>
    <property type="match status" value="1"/>
</dbReference>
<accession>A0A238YAQ8</accession>
<evidence type="ECO:0000313" key="8">
    <source>
        <dbReference type="EMBL" id="SNR67888.1"/>
    </source>
</evidence>
<dbReference type="Pfam" id="PF01590">
    <property type="entry name" value="GAF"/>
    <property type="match status" value="1"/>
</dbReference>
<sequence length="535" mass="60437">MSTELNNTIKDGFKSHYCHKAGRFCKGDTELPLLFEISTMINNSRFIKEIMDPIMELVAKYLDAERSMLSILNREVSKILIEASYGISYDDKKQGRYMVGEGVTGNVVKSGKPIYIDKIEGSQGFVNKTKMDLQTKSKKDISFIIVPIKVDFEIVGTLSISRVYDERVNKDELIRILTVIGSMVAQAVRARQDRVEEIQRLKNENEKLHLELENRFSYENIVGNCSKLREVFKQIEQVSNTQATVLIRGESGVGKELIADAIHYKSARASKPFIKVNCAALPETLIESELFGHEKGAFTGASELKKGRFELADSGTIFIDEIGELSAHMQIKLLRVLQEKQFERLGGSKTMNCNVRIITATNRNLENAIVEGKFREDLYYRLNVFPLYMPALRERLNDIPLLADHFIQKTNKKNGTNIIRISSSAIDALMIYNWPGNIRELENCIERAAIISTDQVIRIGNLPPTLQTAQSSSTFSKGSLQIIVEKVEKQLIIDCLIAKKGNIMQAAKELGISNRKLGLRIEKYAVNVAKYKIKK</sequence>
<reference evidence="8 9" key="1">
    <citation type="submission" date="2017-06" db="EMBL/GenBank/DDBJ databases">
        <authorList>
            <person name="Kim H.J."/>
            <person name="Triplett B.A."/>
        </authorList>
    </citation>
    <scope>NUCLEOTIDE SEQUENCE [LARGE SCALE GENOMIC DNA]</scope>
    <source>
        <strain evidence="8 9">DSM 29150</strain>
    </source>
</reference>
<dbReference type="GO" id="GO:0043565">
    <property type="term" value="F:sequence-specific DNA binding"/>
    <property type="evidence" value="ECO:0007669"/>
    <property type="project" value="InterPro"/>
</dbReference>
<evidence type="ECO:0000313" key="9">
    <source>
        <dbReference type="Proteomes" id="UP000198384"/>
    </source>
</evidence>
<dbReference type="InterPro" id="IPR003018">
    <property type="entry name" value="GAF"/>
</dbReference>
<dbReference type="PROSITE" id="PS50045">
    <property type="entry name" value="SIGMA54_INTERACT_4"/>
    <property type="match status" value="1"/>
</dbReference>
<dbReference type="EMBL" id="FZNT01000008">
    <property type="protein sequence ID" value="SNR67888.1"/>
    <property type="molecule type" value="Genomic_DNA"/>
</dbReference>
<dbReference type="InterPro" id="IPR025944">
    <property type="entry name" value="Sigma_54_int_dom_CS"/>
</dbReference>
<protein>
    <submittedName>
        <fullName evidence="8">Nif-specific regulatory protein</fullName>
    </submittedName>
</protein>
<dbReference type="InterPro" id="IPR025662">
    <property type="entry name" value="Sigma_54_int_dom_ATP-bd_1"/>
</dbReference>
<organism evidence="8 9">
    <name type="scientific">Lutibacter agarilyticus</name>
    <dbReference type="NCBI Taxonomy" id="1109740"/>
    <lineage>
        <taxon>Bacteria</taxon>
        <taxon>Pseudomonadati</taxon>
        <taxon>Bacteroidota</taxon>
        <taxon>Flavobacteriia</taxon>
        <taxon>Flavobacteriales</taxon>
        <taxon>Flavobacteriaceae</taxon>
        <taxon>Lutibacter</taxon>
    </lineage>
</organism>
<dbReference type="GO" id="GO:0005524">
    <property type="term" value="F:ATP binding"/>
    <property type="evidence" value="ECO:0007669"/>
    <property type="project" value="UniProtKB-KW"/>
</dbReference>
<dbReference type="PANTHER" id="PTHR32071:SF57">
    <property type="entry name" value="C4-DICARBOXYLATE TRANSPORT TRANSCRIPTIONAL REGULATORY PROTEIN DCTD"/>
    <property type="match status" value="1"/>
</dbReference>
<gene>
    <name evidence="8" type="ORF">SAMN06265371_108164</name>
</gene>
<dbReference type="InterPro" id="IPR027417">
    <property type="entry name" value="P-loop_NTPase"/>
</dbReference>
<keyword evidence="2" id="KW-0067">ATP-binding</keyword>
<proteinExistence type="predicted"/>
<dbReference type="PROSITE" id="PS00675">
    <property type="entry name" value="SIGMA54_INTERACT_1"/>
    <property type="match status" value="1"/>
</dbReference>
<dbReference type="CDD" id="cd00009">
    <property type="entry name" value="AAA"/>
    <property type="match status" value="1"/>
</dbReference>
<dbReference type="Gene3D" id="3.30.450.40">
    <property type="match status" value="1"/>
</dbReference>
<dbReference type="InterPro" id="IPR002197">
    <property type="entry name" value="HTH_Fis"/>
</dbReference>
<feature type="coiled-coil region" evidence="6">
    <location>
        <begin position="184"/>
        <end position="215"/>
    </location>
</feature>
<evidence type="ECO:0000256" key="3">
    <source>
        <dbReference type="ARBA" id="ARBA00023015"/>
    </source>
</evidence>
<name>A0A238YAQ8_9FLAO</name>
<dbReference type="SUPFAM" id="SSF55781">
    <property type="entry name" value="GAF domain-like"/>
    <property type="match status" value="1"/>
</dbReference>
<feature type="domain" description="Sigma-54 factor interaction" evidence="7">
    <location>
        <begin position="221"/>
        <end position="450"/>
    </location>
</feature>
<keyword evidence="6" id="KW-0175">Coiled coil</keyword>
<dbReference type="Gene3D" id="1.10.8.60">
    <property type="match status" value="1"/>
</dbReference>
<dbReference type="OrthoDB" id="9782110at2"/>
<keyword evidence="9" id="KW-1185">Reference proteome</keyword>
<dbReference type="InterPro" id="IPR029016">
    <property type="entry name" value="GAF-like_dom_sf"/>
</dbReference>
<dbReference type="Proteomes" id="UP000198384">
    <property type="component" value="Unassembled WGS sequence"/>
</dbReference>
<keyword evidence="5" id="KW-0804">Transcription</keyword>
<evidence type="ECO:0000256" key="2">
    <source>
        <dbReference type="ARBA" id="ARBA00022840"/>
    </source>
</evidence>
<dbReference type="PRINTS" id="PR01590">
    <property type="entry name" value="HTHFIS"/>
</dbReference>
<dbReference type="FunFam" id="3.40.50.300:FF:000006">
    <property type="entry name" value="DNA-binding transcriptional regulator NtrC"/>
    <property type="match status" value="1"/>
</dbReference>
<dbReference type="PROSITE" id="PS00688">
    <property type="entry name" value="SIGMA54_INTERACT_3"/>
    <property type="match status" value="1"/>
</dbReference>
<dbReference type="Pfam" id="PF02954">
    <property type="entry name" value="HTH_8"/>
    <property type="match status" value="1"/>
</dbReference>
<dbReference type="GO" id="GO:0006355">
    <property type="term" value="P:regulation of DNA-templated transcription"/>
    <property type="evidence" value="ECO:0007669"/>
    <property type="project" value="InterPro"/>
</dbReference>
<dbReference type="SUPFAM" id="SSF52540">
    <property type="entry name" value="P-loop containing nucleoside triphosphate hydrolases"/>
    <property type="match status" value="1"/>
</dbReference>
<dbReference type="Pfam" id="PF00158">
    <property type="entry name" value="Sigma54_activat"/>
    <property type="match status" value="1"/>
</dbReference>
<dbReference type="Gene3D" id="3.40.50.300">
    <property type="entry name" value="P-loop containing nucleotide triphosphate hydrolases"/>
    <property type="match status" value="1"/>
</dbReference>
<dbReference type="InterPro" id="IPR058031">
    <property type="entry name" value="AAA_lid_NorR"/>
</dbReference>
<dbReference type="SMART" id="SM00382">
    <property type="entry name" value="AAA"/>
    <property type="match status" value="1"/>
</dbReference>